<reference evidence="1 2" key="1">
    <citation type="journal article" date="2020" name="Cell">
        <title>Large-Scale Comparative Analyses of Tick Genomes Elucidate Their Genetic Diversity and Vector Capacities.</title>
        <authorList>
            <consortium name="Tick Genome and Microbiome Consortium (TIGMIC)"/>
            <person name="Jia N."/>
            <person name="Wang J."/>
            <person name="Shi W."/>
            <person name="Du L."/>
            <person name="Sun Y."/>
            <person name="Zhan W."/>
            <person name="Jiang J.F."/>
            <person name="Wang Q."/>
            <person name="Zhang B."/>
            <person name="Ji P."/>
            <person name="Bell-Sakyi L."/>
            <person name="Cui X.M."/>
            <person name="Yuan T.T."/>
            <person name="Jiang B.G."/>
            <person name="Yang W.F."/>
            <person name="Lam T.T."/>
            <person name="Chang Q.C."/>
            <person name="Ding S.J."/>
            <person name="Wang X.J."/>
            <person name="Zhu J.G."/>
            <person name="Ruan X.D."/>
            <person name="Zhao L."/>
            <person name="Wei J.T."/>
            <person name="Ye R.Z."/>
            <person name="Que T.C."/>
            <person name="Du C.H."/>
            <person name="Zhou Y.H."/>
            <person name="Cheng J.X."/>
            <person name="Dai P.F."/>
            <person name="Guo W.B."/>
            <person name="Han X.H."/>
            <person name="Huang E.J."/>
            <person name="Li L.F."/>
            <person name="Wei W."/>
            <person name="Gao Y.C."/>
            <person name="Liu J.Z."/>
            <person name="Shao H.Z."/>
            <person name="Wang X."/>
            <person name="Wang C.C."/>
            <person name="Yang T.C."/>
            <person name="Huo Q.B."/>
            <person name="Li W."/>
            <person name="Chen H.Y."/>
            <person name="Chen S.E."/>
            <person name="Zhou L.G."/>
            <person name="Ni X.B."/>
            <person name="Tian J.H."/>
            <person name="Sheng Y."/>
            <person name="Liu T."/>
            <person name="Pan Y.S."/>
            <person name="Xia L.Y."/>
            <person name="Li J."/>
            <person name="Zhao F."/>
            <person name="Cao W.C."/>
        </authorList>
    </citation>
    <scope>NUCLEOTIDE SEQUENCE [LARGE SCALE GENOMIC DNA]</scope>
    <source>
        <strain evidence="1">HaeL-2018</strain>
    </source>
</reference>
<evidence type="ECO:0000313" key="1">
    <source>
        <dbReference type="EMBL" id="KAH9367073.1"/>
    </source>
</evidence>
<sequence>MPGWENISKIGVAATSKGCDAPHNEQPESSKGLLFNATEACYGSGELPLEAAHVGSQGAWKFANAAAFSNSLRGWLRCPCHQGTCDVRQLLFADYEATVRTATLELTRNPSYKLIYVLDIPACS</sequence>
<name>A0A9J6FXL8_HAELO</name>
<dbReference type="Proteomes" id="UP000821853">
    <property type="component" value="Chromosome 2"/>
</dbReference>
<evidence type="ECO:0000313" key="2">
    <source>
        <dbReference type="Proteomes" id="UP000821853"/>
    </source>
</evidence>
<protein>
    <submittedName>
        <fullName evidence="1">Uncharacterized protein</fullName>
    </submittedName>
</protein>
<dbReference type="EMBL" id="JABSTR010000004">
    <property type="protein sequence ID" value="KAH9367073.1"/>
    <property type="molecule type" value="Genomic_DNA"/>
</dbReference>
<dbReference type="AlphaFoldDB" id="A0A9J6FXL8"/>
<dbReference type="VEuPathDB" id="VectorBase:HLOH_046200"/>
<gene>
    <name evidence="1" type="ORF">HPB48_021132</name>
</gene>
<comment type="caution">
    <text evidence="1">The sequence shown here is derived from an EMBL/GenBank/DDBJ whole genome shotgun (WGS) entry which is preliminary data.</text>
</comment>
<accession>A0A9J6FXL8</accession>
<organism evidence="1 2">
    <name type="scientific">Haemaphysalis longicornis</name>
    <name type="common">Bush tick</name>
    <dbReference type="NCBI Taxonomy" id="44386"/>
    <lineage>
        <taxon>Eukaryota</taxon>
        <taxon>Metazoa</taxon>
        <taxon>Ecdysozoa</taxon>
        <taxon>Arthropoda</taxon>
        <taxon>Chelicerata</taxon>
        <taxon>Arachnida</taxon>
        <taxon>Acari</taxon>
        <taxon>Parasitiformes</taxon>
        <taxon>Ixodida</taxon>
        <taxon>Ixodoidea</taxon>
        <taxon>Ixodidae</taxon>
        <taxon>Haemaphysalinae</taxon>
        <taxon>Haemaphysalis</taxon>
    </lineage>
</organism>
<keyword evidence="2" id="KW-1185">Reference proteome</keyword>
<proteinExistence type="predicted"/>